<keyword evidence="2" id="KW-1133">Transmembrane helix</keyword>
<evidence type="ECO:0000313" key="3">
    <source>
        <dbReference type="EMBL" id="KAG8183053.1"/>
    </source>
</evidence>
<name>A0AAV6UGX5_9ARAC</name>
<feature type="transmembrane region" description="Helical" evidence="2">
    <location>
        <begin position="176"/>
        <end position="195"/>
    </location>
</feature>
<accession>A0AAV6UGX5</accession>
<sequence>MAPTLQLIQSPELRFDFPNSKLQPPNQISPPTSEHRTSPKESMSVPPPKKISPLRLDEPNNQSVPDSMIGSLRVRCGRGAVSAVLKAKNEICRPPGSETIGVQGRGCYQPLHHTWGSKSDGPEPPRPMIFDAEPCPEMSSREPSNNSTDVPGATFAFNQAVPFIGPEVGIWGFERLPYVVLVFFYIAEIGFWWILRWIQNDYWL</sequence>
<dbReference type="Proteomes" id="UP000827092">
    <property type="component" value="Unassembled WGS sequence"/>
</dbReference>
<feature type="region of interest" description="Disordered" evidence="1">
    <location>
        <begin position="1"/>
        <end position="66"/>
    </location>
</feature>
<gene>
    <name evidence="3" type="ORF">JTE90_018099</name>
</gene>
<comment type="caution">
    <text evidence="3">The sequence shown here is derived from an EMBL/GenBank/DDBJ whole genome shotgun (WGS) entry which is preliminary data.</text>
</comment>
<evidence type="ECO:0000256" key="2">
    <source>
        <dbReference type="SAM" id="Phobius"/>
    </source>
</evidence>
<keyword evidence="2" id="KW-0812">Transmembrane</keyword>
<keyword evidence="4" id="KW-1185">Reference proteome</keyword>
<proteinExistence type="predicted"/>
<protein>
    <submittedName>
        <fullName evidence="3">Uncharacterized protein</fullName>
    </submittedName>
</protein>
<evidence type="ECO:0000313" key="4">
    <source>
        <dbReference type="Proteomes" id="UP000827092"/>
    </source>
</evidence>
<feature type="compositionally biased region" description="Polar residues" evidence="1">
    <location>
        <begin position="20"/>
        <end position="32"/>
    </location>
</feature>
<reference evidence="3 4" key="1">
    <citation type="journal article" date="2022" name="Nat. Ecol. Evol.">
        <title>A masculinizing supergene underlies an exaggerated male reproductive morph in a spider.</title>
        <authorList>
            <person name="Hendrickx F."/>
            <person name="De Corte Z."/>
            <person name="Sonet G."/>
            <person name="Van Belleghem S.M."/>
            <person name="Kostlbacher S."/>
            <person name="Vangestel C."/>
        </authorList>
    </citation>
    <scope>NUCLEOTIDE SEQUENCE [LARGE SCALE GENOMIC DNA]</scope>
    <source>
        <strain evidence="3">W744_W776</strain>
    </source>
</reference>
<organism evidence="3 4">
    <name type="scientific">Oedothorax gibbosus</name>
    <dbReference type="NCBI Taxonomy" id="931172"/>
    <lineage>
        <taxon>Eukaryota</taxon>
        <taxon>Metazoa</taxon>
        <taxon>Ecdysozoa</taxon>
        <taxon>Arthropoda</taxon>
        <taxon>Chelicerata</taxon>
        <taxon>Arachnida</taxon>
        <taxon>Araneae</taxon>
        <taxon>Araneomorphae</taxon>
        <taxon>Entelegynae</taxon>
        <taxon>Araneoidea</taxon>
        <taxon>Linyphiidae</taxon>
        <taxon>Erigoninae</taxon>
        <taxon>Oedothorax</taxon>
    </lineage>
</organism>
<keyword evidence="2" id="KW-0472">Membrane</keyword>
<dbReference type="EMBL" id="JAFNEN010000434">
    <property type="protein sequence ID" value="KAG8183053.1"/>
    <property type="molecule type" value="Genomic_DNA"/>
</dbReference>
<dbReference type="AlphaFoldDB" id="A0AAV6UGX5"/>
<evidence type="ECO:0000256" key="1">
    <source>
        <dbReference type="SAM" id="MobiDB-lite"/>
    </source>
</evidence>